<dbReference type="PROSITE" id="PS51186">
    <property type="entry name" value="GNAT"/>
    <property type="match status" value="1"/>
</dbReference>
<dbReference type="EC" id="2.3.1.-" evidence="4"/>
<organism evidence="4 5">
    <name type="scientific">Halovenus salina</name>
    <dbReference type="NCBI Taxonomy" id="1510225"/>
    <lineage>
        <taxon>Archaea</taxon>
        <taxon>Methanobacteriati</taxon>
        <taxon>Methanobacteriota</taxon>
        <taxon>Stenosarchaea group</taxon>
        <taxon>Halobacteria</taxon>
        <taxon>Halobacteriales</taxon>
        <taxon>Haloarculaceae</taxon>
        <taxon>Halovenus</taxon>
    </lineage>
</organism>
<comment type="caution">
    <text evidence="4">The sequence shown here is derived from an EMBL/GenBank/DDBJ whole genome shotgun (WGS) entry which is preliminary data.</text>
</comment>
<dbReference type="Proteomes" id="UP001596445">
    <property type="component" value="Unassembled WGS sequence"/>
</dbReference>
<dbReference type="EMBL" id="JBHSZI010000001">
    <property type="protein sequence ID" value="MFC7057472.1"/>
    <property type="molecule type" value="Genomic_DNA"/>
</dbReference>
<name>A0ABD5W432_9EURY</name>
<keyword evidence="5" id="KW-1185">Reference proteome</keyword>
<evidence type="ECO:0000256" key="2">
    <source>
        <dbReference type="ARBA" id="ARBA00023315"/>
    </source>
</evidence>
<evidence type="ECO:0000313" key="4">
    <source>
        <dbReference type="EMBL" id="MFC7057472.1"/>
    </source>
</evidence>
<protein>
    <submittedName>
        <fullName evidence="4">GNAT family N-acetyltransferase</fullName>
        <ecNumber evidence="4">2.3.1.-</ecNumber>
    </submittedName>
</protein>
<dbReference type="GO" id="GO:0016746">
    <property type="term" value="F:acyltransferase activity"/>
    <property type="evidence" value="ECO:0007669"/>
    <property type="project" value="UniProtKB-KW"/>
</dbReference>
<dbReference type="GeneID" id="76629337"/>
<dbReference type="InterPro" id="IPR016181">
    <property type="entry name" value="Acyl_CoA_acyltransferase"/>
</dbReference>
<keyword evidence="1 4" id="KW-0808">Transferase</keyword>
<dbReference type="PANTHER" id="PTHR43877">
    <property type="entry name" value="AMINOALKYLPHOSPHONATE N-ACETYLTRANSFERASE-RELATED-RELATED"/>
    <property type="match status" value="1"/>
</dbReference>
<dbReference type="SUPFAM" id="SSF55729">
    <property type="entry name" value="Acyl-CoA N-acyltransferases (Nat)"/>
    <property type="match status" value="1"/>
</dbReference>
<proteinExistence type="predicted"/>
<feature type="domain" description="N-acetyltransferase" evidence="3">
    <location>
        <begin position="1"/>
        <end position="154"/>
    </location>
</feature>
<dbReference type="PANTHER" id="PTHR43877:SF2">
    <property type="entry name" value="AMINOALKYLPHOSPHONATE N-ACETYLTRANSFERASE-RELATED"/>
    <property type="match status" value="1"/>
</dbReference>
<keyword evidence="2 4" id="KW-0012">Acyltransferase</keyword>
<evidence type="ECO:0000313" key="5">
    <source>
        <dbReference type="Proteomes" id="UP001596445"/>
    </source>
</evidence>
<dbReference type="AlphaFoldDB" id="A0ABD5W432"/>
<accession>A0ABD5W432</accession>
<dbReference type="Gene3D" id="3.40.630.30">
    <property type="match status" value="1"/>
</dbReference>
<dbReference type="RefSeq" id="WP_267163227.1">
    <property type="nucleotide sequence ID" value="NZ_CP112972.1"/>
</dbReference>
<dbReference type="InterPro" id="IPR000182">
    <property type="entry name" value="GNAT_dom"/>
</dbReference>
<evidence type="ECO:0000259" key="3">
    <source>
        <dbReference type="PROSITE" id="PS51186"/>
    </source>
</evidence>
<evidence type="ECO:0000256" key="1">
    <source>
        <dbReference type="ARBA" id="ARBA00022679"/>
    </source>
</evidence>
<sequence>MDILTPSLSAAEQLVEQWLSLAEGQRRFQSHLLVSENRTRIRESICNHIATGRLLVARAETIRGFVMFTIEVGGYEQDVTRGLVENLYVEPDSRNDGIGSRLLEAAETELQSQGADVVALDAMAANEAGRRFYRRHDYEPHRLELEKSLSAVDE</sequence>
<dbReference type="CDD" id="cd04301">
    <property type="entry name" value="NAT_SF"/>
    <property type="match status" value="1"/>
</dbReference>
<dbReference type="InterPro" id="IPR050832">
    <property type="entry name" value="Bact_Acetyltransf"/>
</dbReference>
<dbReference type="Pfam" id="PF00583">
    <property type="entry name" value="Acetyltransf_1"/>
    <property type="match status" value="1"/>
</dbReference>
<gene>
    <name evidence="4" type="ORF">ACFQQG_03900</name>
</gene>
<reference evidence="4 5" key="1">
    <citation type="journal article" date="2019" name="Int. J. Syst. Evol. Microbiol.">
        <title>The Global Catalogue of Microorganisms (GCM) 10K type strain sequencing project: providing services to taxonomists for standard genome sequencing and annotation.</title>
        <authorList>
            <consortium name="The Broad Institute Genomics Platform"/>
            <consortium name="The Broad Institute Genome Sequencing Center for Infectious Disease"/>
            <person name="Wu L."/>
            <person name="Ma J."/>
        </authorList>
    </citation>
    <scope>NUCLEOTIDE SEQUENCE [LARGE SCALE GENOMIC DNA]</scope>
    <source>
        <strain evidence="4 5">JCM 30072</strain>
    </source>
</reference>